<sequence length="171" mass="19648">MLENKIWRWLDEVVIGEQLCPFAKKPRHQDKIFLYVSKAKSHETTLEIVAEQLSYLTNNPDIDTTLLALEHGYEDFFHYLDLVDAAQALLEELGFEGIFQLASFHPKYVFDAEPTNSNSHFTNRSPCPIIHILREQDITKALATTASPEAIPERNIAHTEKLGADFFKKYL</sequence>
<evidence type="ECO:0000313" key="2">
    <source>
        <dbReference type="Proteomes" id="UP001253545"/>
    </source>
</evidence>
<organism evidence="1 2">
    <name type="scientific">Glaciecola petra</name>
    <dbReference type="NCBI Taxonomy" id="3075602"/>
    <lineage>
        <taxon>Bacteria</taxon>
        <taxon>Pseudomonadati</taxon>
        <taxon>Pseudomonadota</taxon>
        <taxon>Gammaproteobacteria</taxon>
        <taxon>Alteromonadales</taxon>
        <taxon>Alteromonadaceae</taxon>
        <taxon>Glaciecola</taxon>
    </lineage>
</organism>
<keyword evidence="2" id="KW-1185">Reference proteome</keyword>
<comment type="caution">
    <text evidence="1">The sequence shown here is derived from an EMBL/GenBank/DDBJ whole genome shotgun (WGS) entry which is preliminary data.</text>
</comment>
<dbReference type="RefSeq" id="WP_311369368.1">
    <property type="nucleotide sequence ID" value="NZ_JAVRHX010000004.1"/>
</dbReference>
<dbReference type="EMBL" id="JAVRHX010000004">
    <property type="protein sequence ID" value="MDT0595845.1"/>
    <property type="molecule type" value="Genomic_DNA"/>
</dbReference>
<dbReference type="Pfam" id="PF07209">
    <property type="entry name" value="DUF1415"/>
    <property type="match status" value="1"/>
</dbReference>
<dbReference type="Proteomes" id="UP001253545">
    <property type="component" value="Unassembled WGS sequence"/>
</dbReference>
<reference evidence="1 2" key="1">
    <citation type="submission" date="2023-09" db="EMBL/GenBank/DDBJ databases">
        <authorList>
            <person name="Rey-Velasco X."/>
        </authorList>
    </citation>
    <scope>NUCLEOTIDE SEQUENCE [LARGE SCALE GENOMIC DNA]</scope>
    <source>
        <strain evidence="1 2">P117</strain>
    </source>
</reference>
<protein>
    <submittedName>
        <fullName evidence="1">DUF1415 domain-containing protein</fullName>
    </submittedName>
</protein>
<gene>
    <name evidence="1" type="ORF">RM552_13400</name>
</gene>
<dbReference type="InterPro" id="IPR009858">
    <property type="entry name" value="DUF1415"/>
</dbReference>
<name>A0ABU2ZT75_9ALTE</name>
<accession>A0ABU2ZT75</accession>
<proteinExistence type="predicted"/>
<evidence type="ECO:0000313" key="1">
    <source>
        <dbReference type="EMBL" id="MDT0595845.1"/>
    </source>
</evidence>